<protein>
    <submittedName>
        <fullName evidence="1">Uncharacterized protein</fullName>
    </submittedName>
</protein>
<dbReference type="EMBL" id="JAMOKX010000004">
    <property type="protein sequence ID" value="MCL9819703.1"/>
    <property type="molecule type" value="Genomic_DNA"/>
</dbReference>
<evidence type="ECO:0000313" key="2">
    <source>
        <dbReference type="Proteomes" id="UP001057522"/>
    </source>
</evidence>
<accession>A0ABT0TW36</accession>
<organism evidence="1 2">
    <name type="scientific">Helicobacter colisuis</name>
    <dbReference type="NCBI Taxonomy" id="2949739"/>
    <lineage>
        <taxon>Bacteria</taxon>
        <taxon>Pseudomonadati</taxon>
        <taxon>Campylobacterota</taxon>
        <taxon>Epsilonproteobacteria</taxon>
        <taxon>Campylobacterales</taxon>
        <taxon>Helicobacteraceae</taxon>
        <taxon>Helicobacter</taxon>
    </lineage>
</organism>
<evidence type="ECO:0000313" key="1">
    <source>
        <dbReference type="EMBL" id="MCL9819703.1"/>
    </source>
</evidence>
<name>A0ABT0TW36_9HELI</name>
<keyword evidence="2" id="KW-1185">Reference proteome</keyword>
<reference evidence="1" key="1">
    <citation type="submission" date="2022-06" db="EMBL/GenBank/DDBJ databases">
        <title>Helicobacter colisuis sp. nov.</title>
        <authorList>
            <person name="Papic B."/>
            <person name="Gruntar I."/>
        </authorList>
    </citation>
    <scope>NUCLEOTIDE SEQUENCE</scope>
    <source>
        <strain evidence="1">11154-15</strain>
    </source>
</reference>
<gene>
    <name evidence="1" type="ORF">NCR95_05930</name>
</gene>
<sequence>MLKSETAIEKFSQLSTSQKPIYEKVNSSVRTHDRIDEARKSNMYLIAYCFSRFEHTSLFPQYNQTKSFDIAVEKLGAKKNTLKKL</sequence>
<dbReference type="Proteomes" id="UP001057522">
    <property type="component" value="Unassembled WGS sequence"/>
</dbReference>
<dbReference type="RefSeq" id="WP_250604475.1">
    <property type="nucleotide sequence ID" value="NZ_JAMOKX010000004.1"/>
</dbReference>
<proteinExistence type="predicted"/>
<comment type="caution">
    <text evidence="1">The sequence shown here is derived from an EMBL/GenBank/DDBJ whole genome shotgun (WGS) entry which is preliminary data.</text>
</comment>